<feature type="compositionally biased region" description="Low complexity" evidence="1">
    <location>
        <begin position="49"/>
        <end position="62"/>
    </location>
</feature>
<evidence type="ECO:0000313" key="4">
    <source>
        <dbReference type="Proteomes" id="UP000033885"/>
    </source>
</evidence>
<evidence type="ECO:0000256" key="1">
    <source>
        <dbReference type="SAM" id="MobiDB-lite"/>
    </source>
</evidence>
<dbReference type="InterPro" id="IPR052344">
    <property type="entry name" value="Transposase-related"/>
</dbReference>
<dbReference type="Pfam" id="PF20042">
    <property type="entry name" value="DUF6444"/>
    <property type="match status" value="1"/>
</dbReference>
<gene>
    <name evidence="3" type="ORF">DU81_01880</name>
</gene>
<dbReference type="PANTHER" id="PTHR33678">
    <property type="entry name" value="BLL1576 PROTEIN"/>
    <property type="match status" value="1"/>
</dbReference>
<protein>
    <submittedName>
        <fullName evidence="3">Transposase</fullName>
    </submittedName>
</protein>
<feature type="domain" description="DUF6444" evidence="2">
    <location>
        <begin position="29"/>
        <end position="94"/>
    </location>
</feature>
<proteinExistence type="predicted"/>
<sequence>MLTREEILIIYDAGPEAVISVIQRLETIIEEQSIRIAELEERVKVLESRLNQNSRNSSRPPSTDFFVKEKPNPKSLRKKSGKKPGGQDGHSGTTLEMVDDPE</sequence>
<comment type="caution">
    <text evidence="3">The sequence shown here is derived from an EMBL/GenBank/DDBJ whole genome shotgun (WGS) entry which is preliminary data.</text>
</comment>
<dbReference type="EMBL" id="JJRA01000140">
    <property type="protein sequence ID" value="KKI00784.1"/>
    <property type="molecule type" value="Genomic_DNA"/>
</dbReference>
<dbReference type="Proteomes" id="UP000033885">
    <property type="component" value="Unassembled WGS sequence"/>
</dbReference>
<dbReference type="InterPro" id="IPR045618">
    <property type="entry name" value="DUF6444"/>
</dbReference>
<name>A0A0F8SMG8_METMZ</name>
<dbReference type="AlphaFoldDB" id="A0A0F8SMG8"/>
<evidence type="ECO:0000313" key="3">
    <source>
        <dbReference type="EMBL" id="KKI00784.1"/>
    </source>
</evidence>
<feature type="region of interest" description="Disordered" evidence="1">
    <location>
        <begin position="49"/>
        <end position="102"/>
    </location>
</feature>
<accession>A0A0F8SMG8</accession>
<dbReference type="PATRIC" id="fig|2209.93.peg.417"/>
<organism evidence="3 4">
    <name type="scientific">Methanosarcina mazei</name>
    <name type="common">Methanosarcina frisia</name>
    <dbReference type="NCBI Taxonomy" id="2209"/>
    <lineage>
        <taxon>Archaea</taxon>
        <taxon>Methanobacteriati</taxon>
        <taxon>Methanobacteriota</taxon>
        <taxon>Stenosarchaea group</taxon>
        <taxon>Methanomicrobia</taxon>
        <taxon>Methanosarcinales</taxon>
        <taxon>Methanosarcinaceae</taxon>
        <taxon>Methanosarcina</taxon>
    </lineage>
</organism>
<evidence type="ECO:0000259" key="2">
    <source>
        <dbReference type="Pfam" id="PF20042"/>
    </source>
</evidence>
<dbReference type="PANTHER" id="PTHR33678:SF1">
    <property type="entry name" value="BLL1576 PROTEIN"/>
    <property type="match status" value="1"/>
</dbReference>
<reference evidence="3 4" key="1">
    <citation type="journal article" date="2015" name="ISME J.">
        <title>Genomic and phenotypic differentiation among Methanosarcina mazei populations from Columbia River sediment.</title>
        <authorList>
            <person name="Youngblut N.D."/>
            <person name="Wirth J.S."/>
            <person name="Henriksen J.R."/>
            <person name="Smith M."/>
            <person name="Simon H."/>
            <person name="Metcalf W.W."/>
            <person name="Whitaker R.J."/>
        </authorList>
    </citation>
    <scope>NUCLEOTIDE SEQUENCE [LARGE SCALE GENOMIC DNA]</scope>
    <source>
        <strain evidence="3 4">1.H.T.2.3</strain>
    </source>
</reference>